<keyword evidence="4" id="KW-0106">Calcium</keyword>
<accession>A0A3D3RF05</accession>
<comment type="similarity">
    <text evidence="1">Belongs to the sulfatase family.</text>
</comment>
<dbReference type="PANTHER" id="PTHR42693:SF53">
    <property type="entry name" value="ENDO-4-O-SULFATASE"/>
    <property type="match status" value="1"/>
</dbReference>
<proteinExistence type="inferred from homology"/>
<comment type="caution">
    <text evidence="7">The sequence shown here is derived from an EMBL/GenBank/DDBJ whole genome shotgun (WGS) entry which is preliminary data.</text>
</comment>
<feature type="domain" description="Sulfatase N-terminal" evidence="6">
    <location>
        <begin position="34"/>
        <end position="140"/>
    </location>
</feature>
<dbReference type="InterPro" id="IPR017850">
    <property type="entry name" value="Alkaline_phosphatase_core_sf"/>
</dbReference>
<keyword evidence="2" id="KW-0479">Metal-binding</keyword>
<dbReference type="AlphaFoldDB" id="A0A3D3RF05"/>
<evidence type="ECO:0000259" key="6">
    <source>
        <dbReference type="Pfam" id="PF00884"/>
    </source>
</evidence>
<evidence type="ECO:0000256" key="5">
    <source>
        <dbReference type="SAM" id="MobiDB-lite"/>
    </source>
</evidence>
<evidence type="ECO:0000256" key="4">
    <source>
        <dbReference type="ARBA" id="ARBA00022837"/>
    </source>
</evidence>
<evidence type="ECO:0000313" key="7">
    <source>
        <dbReference type="EMBL" id="HCO26678.1"/>
    </source>
</evidence>
<name>A0A3D3RF05_9PLAN</name>
<evidence type="ECO:0000256" key="2">
    <source>
        <dbReference type="ARBA" id="ARBA00022723"/>
    </source>
</evidence>
<reference evidence="7 8" key="1">
    <citation type="journal article" date="2018" name="Nat. Biotechnol.">
        <title>A standardized bacterial taxonomy based on genome phylogeny substantially revises the tree of life.</title>
        <authorList>
            <person name="Parks D.H."/>
            <person name="Chuvochina M."/>
            <person name="Waite D.W."/>
            <person name="Rinke C."/>
            <person name="Skarshewski A."/>
            <person name="Chaumeil P.A."/>
            <person name="Hugenholtz P."/>
        </authorList>
    </citation>
    <scope>NUCLEOTIDE SEQUENCE [LARGE SCALE GENOMIC DNA]</scope>
    <source>
        <strain evidence="7">UBA9375</strain>
    </source>
</reference>
<evidence type="ECO:0000313" key="8">
    <source>
        <dbReference type="Proteomes" id="UP000263642"/>
    </source>
</evidence>
<keyword evidence="3" id="KW-0378">Hydrolase</keyword>
<dbReference type="PROSITE" id="PS00523">
    <property type="entry name" value="SULFATASE_1"/>
    <property type="match status" value="1"/>
</dbReference>
<feature type="domain" description="Sulfatase N-terminal" evidence="6">
    <location>
        <begin position="158"/>
        <end position="303"/>
    </location>
</feature>
<dbReference type="GO" id="GO:0046872">
    <property type="term" value="F:metal ion binding"/>
    <property type="evidence" value="ECO:0007669"/>
    <property type="project" value="UniProtKB-KW"/>
</dbReference>
<dbReference type="CDD" id="cd16027">
    <property type="entry name" value="SGSH"/>
    <property type="match status" value="1"/>
</dbReference>
<evidence type="ECO:0000256" key="3">
    <source>
        <dbReference type="ARBA" id="ARBA00022801"/>
    </source>
</evidence>
<dbReference type="GO" id="GO:0004065">
    <property type="term" value="F:arylsulfatase activity"/>
    <property type="evidence" value="ECO:0007669"/>
    <property type="project" value="TreeGrafter"/>
</dbReference>
<gene>
    <name evidence="7" type="ORF">DIT97_28050</name>
</gene>
<organism evidence="7 8">
    <name type="scientific">Gimesia maris</name>
    <dbReference type="NCBI Taxonomy" id="122"/>
    <lineage>
        <taxon>Bacteria</taxon>
        <taxon>Pseudomonadati</taxon>
        <taxon>Planctomycetota</taxon>
        <taxon>Planctomycetia</taxon>
        <taxon>Planctomycetales</taxon>
        <taxon>Planctomycetaceae</taxon>
        <taxon>Gimesia</taxon>
    </lineage>
</organism>
<evidence type="ECO:0000256" key="1">
    <source>
        <dbReference type="ARBA" id="ARBA00008779"/>
    </source>
</evidence>
<dbReference type="SUPFAM" id="SSF53649">
    <property type="entry name" value="Alkaline phosphatase-like"/>
    <property type="match status" value="1"/>
</dbReference>
<feature type="compositionally biased region" description="Basic and acidic residues" evidence="5">
    <location>
        <begin position="451"/>
        <end position="470"/>
    </location>
</feature>
<dbReference type="InterPro" id="IPR024607">
    <property type="entry name" value="Sulfatase_CS"/>
</dbReference>
<sequence length="490" mass="55673">MQVRFSFLNHLFYLLAAFLLASLFQSERIIAAPPNIVMILADDVSWNDLGCYGHPSLRTPNLDRLAKEGLRFDNAYLTISSCSPSRCSVITGRYPHNTGAPELHTPLPQGQVLFPQLLRDAGYYTVISGKQHMGNYALTAFDLVSKGKGPGREADWVPILKKRPKDKPFFCWFASVDAHRAWQASKEYQPHQPSEVVVPPYLIDCEETRRDLAQYYDEISRIDYFTGRILDELDAQGIADNTLVLFFSDNGRPFPRCKTRLYDSGIKTPLIVRWPAVIKAGGVSNSLVSSMDIGPTFLEVAGVPLDPRIQGVSFEKVLKQPEAKVRDFAFAEHNWHVFKAHERMVRNGDWLYIRNAWPEQRNLCVESIEFPSGEVLWERFKAGQLNEFQQDVFLKPRPQEELYRVSEDPYQFHNLASKPEHAAELARLRKALDQWTVQTGDTIPEAPTPDRNQRPGEPKPPEFEHREMPGDAKQAQKINAPGPVLSSSID</sequence>
<dbReference type="Gene3D" id="3.40.720.10">
    <property type="entry name" value="Alkaline Phosphatase, subunit A"/>
    <property type="match status" value="1"/>
</dbReference>
<feature type="region of interest" description="Disordered" evidence="5">
    <location>
        <begin position="440"/>
        <end position="490"/>
    </location>
</feature>
<dbReference type="Pfam" id="PF00884">
    <property type="entry name" value="Sulfatase"/>
    <property type="match status" value="2"/>
</dbReference>
<dbReference type="InterPro" id="IPR050738">
    <property type="entry name" value="Sulfatase"/>
</dbReference>
<dbReference type="PANTHER" id="PTHR42693">
    <property type="entry name" value="ARYLSULFATASE FAMILY MEMBER"/>
    <property type="match status" value="1"/>
</dbReference>
<dbReference type="Proteomes" id="UP000263642">
    <property type="component" value="Unassembled WGS sequence"/>
</dbReference>
<dbReference type="InterPro" id="IPR000917">
    <property type="entry name" value="Sulfatase_N"/>
</dbReference>
<dbReference type="EMBL" id="DQAY01000167">
    <property type="protein sequence ID" value="HCO26678.1"/>
    <property type="molecule type" value="Genomic_DNA"/>
</dbReference>
<protein>
    <submittedName>
        <fullName evidence="7">Heparan N-sulfatase</fullName>
    </submittedName>
</protein>